<dbReference type="SUPFAM" id="SSF47090">
    <property type="entry name" value="PGBD-like"/>
    <property type="match status" value="1"/>
</dbReference>
<feature type="region of interest" description="Disordered" evidence="3">
    <location>
        <begin position="433"/>
        <end position="452"/>
    </location>
</feature>
<dbReference type="SMART" id="SM00257">
    <property type="entry name" value="LysM"/>
    <property type="match status" value="1"/>
</dbReference>
<reference evidence="5" key="1">
    <citation type="submission" date="2024-05" db="EMBL/GenBank/DDBJ databases">
        <title>Whole genome shotgun sequence of Streptomyces hydrogenans NBRC 13475.</title>
        <authorList>
            <person name="Komaki H."/>
            <person name="Tamura T."/>
        </authorList>
    </citation>
    <scope>NUCLEOTIDE SEQUENCE</scope>
    <source>
        <strain evidence="5">NBRC 13475</strain>
    </source>
</reference>
<dbReference type="Gene3D" id="1.10.101.10">
    <property type="entry name" value="PGBD-like superfamily/PGBD"/>
    <property type="match status" value="1"/>
</dbReference>
<feature type="domain" description="LysM" evidence="4">
    <location>
        <begin position="157"/>
        <end position="201"/>
    </location>
</feature>
<evidence type="ECO:0000259" key="4">
    <source>
        <dbReference type="PROSITE" id="PS51782"/>
    </source>
</evidence>
<keyword evidence="2" id="KW-0378">Hydrolase</keyword>
<dbReference type="InterPro" id="IPR036779">
    <property type="entry name" value="LysM_dom_sf"/>
</dbReference>
<dbReference type="Gene3D" id="3.10.350.10">
    <property type="entry name" value="LysM domain"/>
    <property type="match status" value="1"/>
</dbReference>
<accession>A0ABQ3PJU2</accession>
<evidence type="ECO:0000256" key="1">
    <source>
        <dbReference type="ARBA" id="ARBA00022729"/>
    </source>
</evidence>
<organism evidence="5 6">
    <name type="scientific">Streptomyces hydrogenans</name>
    <dbReference type="NCBI Taxonomy" id="1873719"/>
    <lineage>
        <taxon>Bacteria</taxon>
        <taxon>Bacillati</taxon>
        <taxon>Actinomycetota</taxon>
        <taxon>Actinomycetes</taxon>
        <taxon>Kitasatosporales</taxon>
        <taxon>Streptomycetaceae</taxon>
        <taxon>Streptomyces</taxon>
    </lineage>
</organism>
<dbReference type="InterPro" id="IPR036366">
    <property type="entry name" value="PGBDSf"/>
</dbReference>
<dbReference type="PROSITE" id="PS51782">
    <property type="entry name" value="LYSM"/>
    <property type="match status" value="1"/>
</dbReference>
<dbReference type="CDD" id="cd00118">
    <property type="entry name" value="LysM"/>
    <property type="match status" value="1"/>
</dbReference>
<dbReference type="EMBL" id="BNDW01000068">
    <property type="protein sequence ID" value="GHI25273.1"/>
    <property type="molecule type" value="Genomic_DNA"/>
</dbReference>
<dbReference type="RefSeq" id="WP_190222709.1">
    <property type="nucleotide sequence ID" value="NZ_BNBS01000020.1"/>
</dbReference>
<dbReference type="InterPro" id="IPR018392">
    <property type="entry name" value="LysM"/>
</dbReference>
<dbReference type="SUPFAM" id="SSF54001">
    <property type="entry name" value="Cysteine proteinases"/>
    <property type="match status" value="1"/>
</dbReference>
<evidence type="ECO:0000313" key="6">
    <source>
        <dbReference type="Proteomes" id="UP001052739"/>
    </source>
</evidence>
<dbReference type="SUPFAM" id="SSF54106">
    <property type="entry name" value="LysM domain"/>
    <property type="match status" value="1"/>
</dbReference>
<dbReference type="Proteomes" id="UP001052739">
    <property type="component" value="Unassembled WGS sequence"/>
</dbReference>
<evidence type="ECO:0000256" key="3">
    <source>
        <dbReference type="SAM" id="MobiDB-lite"/>
    </source>
</evidence>
<keyword evidence="1" id="KW-0732">Signal</keyword>
<dbReference type="Pfam" id="PF01476">
    <property type="entry name" value="LysM"/>
    <property type="match status" value="1"/>
</dbReference>
<dbReference type="InterPro" id="IPR036365">
    <property type="entry name" value="PGBD-like_sf"/>
</dbReference>
<dbReference type="Pfam" id="PF05257">
    <property type="entry name" value="CHAP"/>
    <property type="match status" value="1"/>
</dbReference>
<protein>
    <recommendedName>
        <fullName evidence="4">LysM domain-containing protein</fullName>
    </recommendedName>
</protein>
<keyword evidence="6" id="KW-1185">Reference proteome</keyword>
<name>A0ABQ3PJU2_9ACTN</name>
<gene>
    <name evidence="5" type="ORF">Shyd_66440</name>
</gene>
<dbReference type="InterPro" id="IPR002477">
    <property type="entry name" value="Peptidoglycan-bd-like"/>
</dbReference>
<evidence type="ECO:0000313" key="5">
    <source>
        <dbReference type="EMBL" id="GHI25273.1"/>
    </source>
</evidence>
<evidence type="ECO:0000256" key="2">
    <source>
        <dbReference type="ARBA" id="ARBA00022801"/>
    </source>
</evidence>
<proteinExistence type="predicted"/>
<dbReference type="Pfam" id="PF01471">
    <property type="entry name" value="PG_binding_1"/>
    <property type="match status" value="1"/>
</dbReference>
<sequence>MSVDTMIAKMESILGTAGRPNVVTNWYADRQGEYYRRAPWCDMTITWAAFTSGNYNAVNGGDDDAYTVWHAGEFKDRGQWHTGTEGIRRGDIVFFDWDGSNSIAAIDHVGIVTDVNGRDILTIEGNTDDRVARRVRHADSIVGYGRPAYPAAATGTNTYTVKAGDTLSKIGKTVGVRWQDIATLNGLRTPYAINPGDVLRLPGRASVPPPPAPEVPVPAEVRLSNLKCGASNDDVKDFQRALKSKGYDPGPIDGVYGDRTKAACTRFQKAQGWTGSGADGIPGAQTVAALGLRLVGTSTPPPASTGEPAHVYTRTTYGGKKVNQRTKVMLETAAVDFGRSLTLLQGSYNAGGVAASAGTHDGGGVVDISVSGMSSAQRNELVQCLRRAGLAAWLRVPPAFDYHIHAVAIGDRELSSAAKSQIAQWAVDRDGLAARGPDPAPDPYPAWTRQYR</sequence>
<dbReference type="InterPro" id="IPR007921">
    <property type="entry name" value="CHAP_dom"/>
</dbReference>
<dbReference type="InterPro" id="IPR038765">
    <property type="entry name" value="Papain-like_cys_pep_sf"/>
</dbReference>
<comment type="caution">
    <text evidence="5">The sequence shown here is derived from an EMBL/GenBank/DDBJ whole genome shotgun (WGS) entry which is preliminary data.</text>
</comment>